<dbReference type="PROSITE" id="PS51468">
    <property type="entry name" value="VIT"/>
    <property type="match status" value="1"/>
</dbReference>
<feature type="compositionally biased region" description="Low complexity" evidence="11">
    <location>
        <begin position="789"/>
        <end position="798"/>
    </location>
</feature>
<keyword evidence="8" id="KW-0804">Transcription</keyword>
<dbReference type="AlphaFoldDB" id="A0A151ZDA7"/>
<dbReference type="PROSITE" id="PS01357">
    <property type="entry name" value="ZF_ZZ_1"/>
    <property type="match status" value="1"/>
</dbReference>
<evidence type="ECO:0000259" key="14">
    <source>
        <dbReference type="PROSITE" id="PS51468"/>
    </source>
</evidence>
<dbReference type="Pfam" id="PF13768">
    <property type="entry name" value="VWA_3"/>
    <property type="match status" value="1"/>
</dbReference>
<evidence type="ECO:0000256" key="9">
    <source>
        <dbReference type="ARBA" id="ARBA00023242"/>
    </source>
</evidence>
<evidence type="ECO:0000313" key="15">
    <source>
        <dbReference type="EMBL" id="KYQ91936.1"/>
    </source>
</evidence>
<sequence length="944" mass="106261">MSYIIQSPRVLESYPFFNYFRGLENSNSTIRSGLWNCRVPNDHLKVNSFKLLDVNIEAEVTDSCSTSIITYKYQNNLSNPVECQFLIPLAPQACISGLVIEYNDIILKGKIKEKEKAQNLYQDGIASGNQAFLAEKLANGVFQVSLGNIPPCKFVGVRVTIQSEISTYQGLMQYLLHSFQFPSSDVMNQYRFTLELKILSSLAMESVHLFTSAKQYAHYHITCDVCLQSPILGDRYKCTMCPDFDMCSSCFGNKTKIHDPNHQFNCISIPQIFSDYQPILQNNRVLYLLDGEKSLVNFSTDRTVATIKYENSFGFPENHLIIQIKNMEEEKPRALVELEPVDNSYAVALNFYPKFTELGDQAQMDQKSEFLFLLDCSGSMSGAPIEKSAKAMEIILRSLNENHKFNIITFGSTHHLLFKEGSVLYSDLSLSIASDFISNLKANLGGTNLHSPLSDILDSKYDPEYPRQLFILTDGEIDNRDTTVSMVQQHVNSTRIFTLGIGQVDVELIKNLSLVTKGFYQINHVLNDLENNVLNLLSIALQPALSNIKLNWNGLSVLEPPQSIRPIFNNERMTSYAILKQLPPTGSVSRVYLTGTNPQGNEVTYPLDIDFKNCEIKRNNIHILCAFNIIRQLETMDKNESNKPEIIRLSKKYGIISKYTSFIVVNESNNEVTENTMLKVNINNSTVQPTPSSFTFGGTAQPSYFPSSPGYSPTSPSYSPTSPSYSPTSPSYSPTSPSYIASNNMSNSFGSASNQQLFSSFFGGGSYQKPNQQPQPQPQQYSSCSMFGQTQPKPQPQQYSSSLFGQTQPQQQQQQYTSGALFQQPQQQPQQYSSSLFNHASITKDPLLEILRKQKANGSWSLQPTLYIVETAQPDYLPIDLSDVWITLSILYYLAREYKSNFQQTSILTQKAMKWVSNQLKINNLENIQSNLLILAQSSKVTLV</sequence>
<dbReference type="Gene3D" id="3.30.60.90">
    <property type="match status" value="1"/>
</dbReference>
<dbReference type="InterPro" id="IPR043145">
    <property type="entry name" value="Znf_ZZ_sf"/>
</dbReference>
<dbReference type="PROSITE" id="PS00115">
    <property type="entry name" value="RNA_POL_II_REPEAT"/>
    <property type="match status" value="4"/>
</dbReference>
<evidence type="ECO:0000256" key="8">
    <source>
        <dbReference type="ARBA" id="ARBA00023163"/>
    </source>
</evidence>
<dbReference type="InterPro" id="IPR000433">
    <property type="entry name" value="Znf_ZZ"/>
</dbReference>
<dbReference type="InterPro" id="IPR002035">
    <property type="entry name" value="VWF_A"/>
</dbReference>
<dbReference type="SUPFAM" id="SSF57850">
    <property type="entry name" value="RING/U-box"/>
    <property type="match status" value="1"/>
</dbReference>
<keyword evidence="16" id="KW-1185">Reference proteome</keyword>
<dbReference type="PANTHER" id="PTHR45737:SF6">
    <property type="entry name" value="VON WILLEBRAND FACTOR A DOMAIN-CONTAINING PROTEIN 5A"/>
    <property type="match status" value="1"/>
</dbReference>
<organism evidence="15 16">
    <name type="scientific">Tieghemostelium lacteum</name>
    <name type="common">Slime mold</name>
    <name type="synonym">Dictyostelium lacteum</name>
    <dbReference type="NCBI Taxonomy" id="361077"/>
    <lineage>
        <taxon>Eukaryota</taxon>
        <taxon>Amoebozoa</taxon>
        <taxon>Evosea</taxon>
        <taxon>Eumycetozoa</taxon>
        <taxon>Dictyostelia</taxon>
        <taxon>Dictyosteliales</taxon>
        <taxon>Raperosteliaceae</taxon>
        <taxon>Tieghemostelium</taxon>
    </lineage>
</organism>
<evidence type="ECO:0000259" key="12">
    <source>
        <dbReference type="PROSITE" id="PS50135"/>
    </source>
</evidence>
<name>A0A151ZDA7_TIELA</name>
<evidence type="ECO:0008006" key="17">
    <source>
        <dbReference type="Google" id="ProtNLM"/>
    </source>
</evidence>
<keyword evidence="7" id="KW-0238">DNA-binding</keyword>
<evidence type="ECO:0000259" key="13">
    <source>
        <dbReference type="PROSITE" id="PS50234"/>
    </source>
</evidence>
<dbReference type="InParanoid" id="A0A151ZDA7"/>
<evidence type="ECO:0000256" key="2">
    <source>
        <dbReference type="ARBA" id="ARBA00022553"/>
    </source>
</evidence>
<dbReference type="SMART" id="SM00609">
    <property type="entry name" value="VIT"/>
    <property type="match status" value="1"/>
</dbReference>
<protein>
    <recommendedName>
        <fullName evidence="17">Type A von Willebrand factor domain-containing protein</fullName>
    </recommendedName>
</protein>
<feature type="region of interest" description="Disordered" evidence="11">
    <location>
        <begin position="761"/>
        <end position="824"/>
    </location>
</feature>
<feature type="domain" description="ZZ-type" evidence="12">
    <location>
        <begin position="218"/>
        <end position="272"/>
    </location>
</feature>
<dbReference type="PROSITE" id="PS50234">
    <property type="entry name" value="VWFA"/>
    <property type="match status" value="1"/>
</dbReference>
<dbReference type="SMART" id="SM00327">
    <property type="entry name" value="VWA"/>
    <property type="match status" value="1"/>
</dbReference>
<dbReference type="Pfam" id="PF08487">
    <property type="entry name" value="VIT"/>
    <property type="match status" value="1"/>
</dbReference>
<keyword evidence="3" id="KW-0479">Metal-binding</keyword>
<keyword evidence="4" id="KW-0677">Repeat</keyword>
<evidence type="ECO:0000256" key="1">
    <source>
        <dbReference type="ARBA" id="ARBA00004123"/>
    </source>
</evidence>
<evidence type="ECO:0000256" key="10">
    <source>
        <dbReference type="PROSITE-ProRule" id="PRU00228"/>
    </source>
</evidence>
<feature type="domain" description="VWFA" evidence="13">
    <location>
        <begin position="369"/>
        <end position="548"/>
    </location>
</feature>
<evidence type="ECO:0000256" key="5">
    <source>
        <dbReference type="ARBA" id="ARBA00022771"/>
    </source>
</evidence>
<evidence type="ECO:0000256" key="7">
    <source>
        <dbReference type="ARBA" id="ARBA00023125"/>
    </source>
</evidence>
<dbReference type="OMA" id="SSPREFM"/>
<dbReference type="SUPFAM" id="SSF53300">
    <property type="entry name" value="vWA-like"/>
    <property type="match status" value="1"/>
</dbReference>
<dbReference type="GO" id="GO:0005634">
    <property type="term" value="C:nucleus"/>
    <property type="evidence" value="ECO:0007669"/>
    <property type="project" value="UniProtKB-SubCell"/>
</dbReference>
<accession>A0A151ZDA7</accession>
<feature type="region of interest" description="Disordered" evidence="11">
    <location>
        <begin position="705"/>
        <end position="735"/>
    </location>
</feature>
<evidence type="ECO:0000313" key="16">
    <source>
        <dbReference type="Proteomes" id="UP000076078"/>
    </source>
</evidence>
<keyword evidence="6" id="KW-0862">Zinc</keyword>
<evidence type="ECO:0000256" key="3">
    <source>
        <dbReference type="ARBA" id="ARBA00022723"/>
    </source>
</evidence>
<proteinExistence type="predicted"/>
<dbReference type="EMBL" id="LODT01000032">
    <property type="protein sequence ID" value="KYQ91936.1"/>
    <property type="molecule type" value="Genomic_DNA"/>
</dbReference>
<reference evidence="15 16" key="1">
    <citation type="submission" date="2015-12" db="EMBL/GenBank/DDBJ databases">
        <title>Dictyostelia acquired genes for synthesis and detection of signals that induce cell-type specialization by lateral gene transfer from prokaryotes.</title>
        <authorList>
            <person name="Gloeckner G."/>
            <person name="Schaap P."/>
        </authorList>
    </citation>
    <scope>NUCLEOTIDE SEQUENCE [LARGE SCALE GENOMIC DNA]</scope>
    <source>
        <strain evidence="15 16">TK</strain>
    </source>
</reference>
<dbReference type="Proteomes" id="UP000076078">
    <property type="component" value="Unassembled WGS sequence"/>
</dbReference>
<keyword evidence="5 10" id="KW-0863">Zinc-finger</keyword>
<dbReference type="Gene3D" id="3.40.50.410">
    <property type="entry name" value="von Willebrand factor, type A domain"/>
    <property type="match status" value="1"/>
</dbReference>
<dbReference type="PROSITE" id="PS50135">
    <property type="entry name" value="ZF_ZZ_2"/>
    <property type="match status" value="1"/>
</dbReference>
<evidence type="ECO:0000256" key="4">
    <source>
        <dbReference type="ARBA" id="ARBA00022737"/>
    </source>
</evidence>
<dbReference type="OrthoDB" id="30900at2759"/>
<keyword evidence="9" id="KW-0539">Nucleus</keyword>
<dbReference type="GO" id="GO:0003677">
    <property type="term" value="F:DNA binding"/>
    <property type="evidence" value="ECO:0007669"/>
    <property type="project" value="UniProtKB-KW"/>
</dbReference>
<dbReference type="CDD" id="cd02249">
    <property type="entry name" value="ZZ"/>
    <property type="match status" value="1"/>
</dbReference>
<dbReference type="GO" id="GO:0008270">
    <property type="term" value="F:zinc ion binding"/>
    <property type="evidence" value="ECO:0007669"/>
    <property type="project" value="UniProtKB-KW"/>
</dbReference>
<evidence type="ECO:0000256" key="6">
    <source>
        <dbReference type="ARBA" id="ARBA00022833"/>
    </source>
</evidence>
<comment type="caution">
    <text evidence="15">The sequence shown here is derived from an EMBL/GenBank/DDBJ whole genome shotgun (WGS) entry which is preliminary data.</text>
</comment>
<dbReference type="SMART" id="SM00291">
    <property type="entry name" value="ZnF_ZZ"/>
    <property type="match status" value="1"/>
</dbReference>
<evidence type="ECO:0000256" key="11">
    <source>
        <dbReference type="SAM" id="MobiDB-lite"/>
    </source>
</evidence>
<dbReference type="Pfam" id="PF00569">
    <property type="entry name" value="ZZ"/>
    <property type="match status" value="1"/>
</dbReference>
<dbReference type="InterPro" id="IPR036465">
    <property type="entry name" value="vWFA_dom_sf"/>
</dbReference>
<feature type="compositionally biased region" description="Low complexity" evidence="11">
    <location>
        <begin position="806"/>
        <end position="815"/>
    </location>
</feature>
<feature type="domain" description="VIT" evidence="14">
    <location>
        <begin position="35"/>
        <end position="163"/>
    </location>
</feature>
<keyword evidence="2" id="KW-0597">Phosphoprotein</keyword>
<gene>
    <name evidence="15" type="ORF">DLAC_07176</name>
</gene>
<dbReference type="PANTHER" id="PTHR45737">
    <property type="entry name" value="VON WILLEBRAND FACTOR A DOMAIN-CONTAINING PROTEIN 5A"/>
    <property type="match status" value="1"/>
</dbReference>
<dbReference type="InterPro" id="IPR013694">
    <property type="entry name" value="VIT"/>
</dbReference>
<dbReference type="InterPro" id="IPR000684">
    <property type="entry name" value="RNA_pol_II_repeat_euk"/>
</dbReference>
<feature type="compositionally biased region" description="Low complexity" evidence="11">
    <location>
        <begin position="768"/>
        <end position="780"/>
    </location>
</feature>
<comment type="subcellular location">
    <subcellularLocation>
        <location evidence="1">Nucleus</location>
    </subcellularLocation>
</comment>
<dbReference type="GO" id="GO:0006366">
    <property type="term" value="P:transcription by RNA polymerase II"/>
    <property type="evidence" value="ECO:0007669"/>
    <property type="project" value="InterPro"/>
</dbReference>